<dbReference type="GO" id="GO:0003856">
    <property type="term" value="F:3-dehydroquinate synthase activity"/>
    <property type="evidence" value="ECO:0007669"/>
    <property type="project" value="TreeGrafter"/>
</dbReference>
<evidence type="ECO:0000256" key="6">
    <source>
        <dbReference type="SAM" id="Phobius"/>
    </source>
</evidence>
<dbReference type="Gene3D" id="3.40.50.1970">
    <property type="match status" value="1"/>
</dbReference>
<dbReference type="AlphaFoldDB" id="A0A533QBD7"/>
<dbReference type="PANTHER" id="PTHR43622">
    <property type="entry name" value="3-DEHYDROQUINATE SYNTHASE"/>
    <property type="match status" value="1"/>
</dbReference>
<proteinExistence type="predicted"/>
<protein>
    <submittedName>
        <fullName evidence="9">3-dehydroquinate synthase</fullName>
    </submittedName>
</protein>
<evidence type="ECO:0000256" key="2">
    <source>
        <dbReference type="ARBA" id="ARBA00022605"/>
    </source>
</evidence>
<evidence type="ECO:0000256" key="3">
    <source>
        <dbReference type="ARBA" id="ARBA00023027"/>
    </source>
</evidence>
<dbReference type="Pfam" id="PF01761">
    <property type="entry name" value="DHQ_synthase"/>
    <property type="match status" value="1"/>
</dbReference>
<dbReference type="GO" id="GO:0009073">
    <property type="term" value="P:aromatic amino acid family biosynthetic process"/>
    <property type="evidence" value="ECO:0007669"/>
    <property type="project" value="UniProtKB-KW"/>
</dbReference>
<evidence type="ECO:0000313" key="9">
    <source>
        <dbReference type="EMBL" id="TLD42035.1"/>
    </source>
</evidence>
<accession>A0A533QBD7</accession>
<name>A0A533QBD7_9BACT</name>
<evidence type="ECO:0000256" key="1">
    <source>
        <dbReference type="ARBA" id="ARBA00001911"/>
    </source>
</evidence>
<dbReference type="NCBIfam" id="NF004852">
    <property type="entry name" value="PRK06203.1"/>
    <property type="match status" value="1"/>
</dbReference>
<dbReference type="InterPro" id="IPR056179">
    <property type="entry name" value="DHQS_C"/>
</dbReference>
<keyword evidence="6" id="KW-1133">Transmembrane helix</keyword>
<dbReference type="EMBL" id="SULG01000029">
    <property type="protein sequence ID" value="TLD42035.1"/>
    <property type="molecule type" value="Genomic_DNA"/>
</dbReference>
<evidence type="ECO:0000259" key="7">
    <source>
        <dbReference type="Pfam" id="PF01761"/>
    </source>
</evidence>
<dbReference type="PANTHER" id="PTHR43622:SF7">
    <property type="entry name" value="3-DEHYDROQUINATE SYNTHASE, CHLOROPLASTIC"/>
    <property type="match status" value="1"/>
</dbReference>
<dbReference type="InterPro" id="IPR030960">
    <property type="entry name" value="DHQS/DOIS_N"/>
</dbReference>
<comment type="caution">
    <text evidence="9">The sequence shown here is derived from an EMBL/GenBank/DDBJ whole genome shotgun (WGS) entry which is preliminary data.</text>
</comment>
<dbReference type="SUPFAM" id="SSF56796">
    <property type="entry name" value="Dehydroquinate synthase-like"/>
    <property type="match status" value="1"/>
</dbReference>
<evidence type="ECO:0000313" key="10">
    <source>
        <dbReference type="Proteomes" id="UP000319783"/>
    </source>
</evidence>
<evidence type="ECO:0000256" key="4">
    <source>
        <dbReference type="ARBA" id="ARBA00023141"/>
    </source>
</evidence>
<comment type="cofactor">
    <cofactor evidence="1">
        <name>NAD(+)</name>
        <dbReference type="ChEBI" id="CHEBI:57540"/>
    </cofactor>
</comment>
<dbReference type="InterPro" id="IPR050071">
    <property type="entry name" value="Dehydroquinate_synthase"/>
</dbReference>
<dbReference type="Proteomes" id="UP000319783">
    <property type="component" value="Unassembled WGS sequence"/>
</dbReference>
<keyword evidence="6" id="KW-0472">Membrane</keyword>
<evidence type="ECO:0000256" key="5">
    <source>
        <dbReference type="ARBA" id="ARBA00023239"/>
    </source>
</evidence>
<keyword evidence="2" id="KW-0028">Amino-acid biosynthesis</keyword>
<dbReference type="CDD" id="cd08198">
    <property type="entry name" value="DHQS-like"/>
    <property type="match status" value="1"/>
</dbReference>
<keyword evidence="4" id="KW-0057">Aromatic amino acid biosynthesis</keyword>
<keyword evidence="3" id="KW-0520">NAD</keyword>
<dbReference type="Pfam" id="PF24621">
    <property type="entry name" value="DHQS_C"/>
    <property type="match status" value="1"/>
</dbReference>
<feature type="transmembrane region" description="Helical" evidence="6">
    <location>
        <begin position="109"/>
        <end position="128"/>
    </location>
</feature>
<organism evidence="9 10">
    <name type="scientific">Candidatus Jettenia ecosi</name>
    <dbReference type="NCBI Taxonomy" id="2494326"/>
    <lineage>
        <taxon>Bacteria</taxon>
        <taxon>Pseudomonadati</taxon>
        <taxon>Planctomycetota</taxon>
        <taxon>Candidatus Brocadiia</taxon>
        <taxon>Candidatus Brocadiales</taxon>
        <taxon>Candidatus Brocadiaceae</taxon>
        <taxon>Candidatus Jettenia</taxon>
    </lineage>
</organism>
<gene>
    <name evidence="9" type="ORF">JETT_1677</name>
</gene>
<dbReference type="Gene3D" id="1.20.1090.10">
    <property type="entry name" value="Dehydroquinate synthase-like - alpha domain"/>
    <property type="match status" value="1"/>
</dbReference>
<keyword evidence="5" id="KW-0456">Lyase</keyword>
<reference evidence="9 10" key="1">
    <citation type="submission" date="2019-04" db="EMBL/GenBank/DDBJ databases">
        <title>Genome of a novel bacterium Candidatus Jettenia ecosi reconstructed from metagenome of an anammox bioreactor.</title>
        <authorList>
            <person name="Mardanov A.V."/>
            <person name="Beletsky A.V."/>
            <person name="Ravin N.V."/>
            <person name="Botchkova E.A."/>
            <person name="Litti Y.V."/>
            <person name="Nozhevnikova A.N."/>
        </authorList>
    </citation>
    <scope>NUCLEOTIDE SEQUENCE [LARGE SCALE GENOMIC DNA]</scope>
    <source>
        <strain evidence="9">J2</strain>
    </source>
</reference>
<dbReference type="GO" id="GO:0008652">
    <property type="term" value="P:amino acid biosynthetic process"/>
    <property type="evidence" value="ECO:0007669"/>
    <property type="project" value="UniProtKB-KW"/>
</dbReference>
<evidence type="ECO:0000259" key="8">
    <source>
        <dbReference type="Pfam" id="PF24621"/>
    </source>
</evidence>
<keyword evidence="6" id="KW-0812">Transmembrane</keyword>
<feature type="domain" description="3-dehydroquinate synthase C-terminal" evidence="8">
    <location>
        <begin position="192"/>
        <end position="317"/>
    </location>
</feature>
<feature type="domain" description="3-dehydroquinate synthase N-terminal" evidence="7">
    <location>
        <begin position="77"/>
        <end position="189"/>
    </location>
</feature>
<sequence length="402" mass="45725">MRIEQRIKVTFHYTIHFTHDVFHPENCVLKEVLKDPQSKIMVFLDSGVVASWPGIGHRIENWFRIHTRCADIVSPAVVLDGGERCKNDFKHYKDIAYALRLNKLDRHSYIVIVGGGAVLDAVGFIASISQRGIRHIRVPTTVLSQNDSGVGVKNGINFFGVKNYFGTFTPPYAVINDFDFLKTLDTRDWLSGVSEAFKVAIIKDRSFLEYLVSKSKELFRHDAEVMERLIIRCVQLHTDHIASGNDPFENGSSRPLDFGHWSGHYLEAMSGYELRHGEAVALGLVLDMTIAKNRGLVNKDEYDFVYYGLKYCGFLLWHPLLEKREDGKFLNIYHGLEEFRQHMGGKLTLIMPDHLGSSCQINSISHDEIEQAVKKMKEIYDVCPAGYPEKTDRGKQVSGSQK</sequence>